<evidence type="ECO:0000259" key="2">
    <source>
        <dbReference type="SMART" id="SM00507"/>
    </source>
</evidence>
<protein>
    <submittedName>
        <fullName evidence="3">Phage-associated homing endonuclease</fullName>
    </submittedName>
</protein>
<dbReference type="SMART" id="SM00507">
    <property type="entry name" value="HNHc"/>
    <property type="match status" value="1"/>
</dbReference>
<sequence>MNYLKIYEQLVDKRKNEIPCGYSEVHHIIPRCMGGSDDESNLIRLTAREHFIAHVLLSKAYPDNIRLKHASMMMHVSHNDKRYKSSLYYEIAKNAVSESMTINNPMHNKRNISKMVHTKRQRGQYSKFGNSEEQRARTSARMKESNPMSGKSPWEHSRATEKTIEQWSRAPQYYEWWVENQRSYAAMASAFGEKFNSVHINMYKRFVNGWNPTQDIKWVEYFV</sequence>
<dbReference type="EMBL" id="JN849462">
    <property type="protein sequence ID" value="AFN37507.1"/>
    <property type="molecule type" value="Genomic_DNA"/>
</dbReference>
<dbReference type="Proteomes" id="UP000009015">
    <property type="component" value="Segment"/>
</dbReference>
<feature type="compositionally biased region" description="Basic and acidic residues" evidence="1">
    <location>
        <begin position="130"/>
        <end position="144"/>
    </location>
</feature>
<dbReference type="CDD" id="cd00085">
    <property type="entry name" value="HNHc"/>
    <property type="match status" value="1"/>
</dbReference>
<evidence type="ECO:0000313" key="4">
    <source>
        <dbReference type="Proteomes" id="UP000009015"/>
    </source>
</evidence>
<proteinExistence type="predicted"/>
<gene>
    <name evidence="3" type="primary">mobE</name>
    <name evidence="3" type="ORF">pp2_274</name>
</gene>
<keyword evidence="3" id="KW-0378">Hydrolase</keyword>
<keyword evidence="3" id="KW-0540">Nuclease</keyword>
<organism evidence="3 4">
    <name type="scientific">Vibrio phage phi-pp2</name>
    <dbReference type="NCBI Taxonomy" id="1204514"/>
    <lineage>
        <taxon>Viruses</taxon>
        <taxon>Duplodnaviria</taxon>
        <taxon>Heunggongvirae</taxon>
        <taxon>Uroviricota</taxon>
        <taxon>Caudoviricetes</taxon>
        <taxon>Pantevenvirales</taxon>
        <taxon>Straboviridae</taxon>
        <taxon>Schizotequatrovirus</taxon>
        <taxon>Schizotequatrovirus KVP40</taxon>
    </lineage>
</organism>
<name>I6X2N8_9CAUD</name>
<feature type="region of interest" description="Disordered" evidence="1">
    <location>
        <begin position="116"/>
        <end position="159"/>
    </location>
</feature>
<evidence type="ECO:0000313" key="3">
    <source>
        <dbReference type="EMBL" id="AFN37507.1"/>
    </source>
</evidence>
<keyword evidence="3" id="KW-0255">Endonuclease</keyword>
<dbReference type="InterPro" id="IPR003615">
    <property type="entry name" value="HNH_nuc"/>
</dbReference>
<dbReference type="GO" id="GO:0004519">
    <property type="term" value="F:endonuclease activity"/>
    <property type="evidence" value="ECO:0007669"/>
    <property type="project" value="UniProtKB-KW"/>
</dbReference>
<accession>I6X2N8</accession>
<feature type="domain" description="HNH nuclease" evidence="2">
    <location>
        <begin position="5"/>
        <end position="51"/>
    </location>
</feature>
<evidence type="ECO:0000256" key="1">
    <source>
        <dbReference type="SAM" id="MobiDB-lite"/>
    </source>
</evidence>
<reference evidence="3 4" key="1">
    <citation type="journal article" date="2012" name="BMC Genomics">
        <title>Genome-wide characterization of vibrio phage phipp2 with unique arrangements of the mob-like genes.</title>
        <authorList>
            <person name="Lin Y.R."/>
            <person name="Lin C.S."/>
        </authorList>
    </citation>
    <scope>NUCLEOTIDE SEQUENCE [LARGE SCALE GENOMIC DNA]</scope>
</reference>